<sequence>MGKNTAHRAMQAQRYTTPGDDAATGGTERAPPPPTTHQEADVTYHTAEWHAARIAALQTTRMTWDEFRKQQREVQAKEDALVGSDKAVREHRALLDAERAARLGLRAPAAGGGSSDKKRKSKSKDKSKDKSKRKKSSKDKKSKKSKRSKDKDKKKKRKRSRSSGSSGSDSDSSGSDSDSSGSSGGDSDGGRATKAAKTGDGGPIKLSEYLRG</sequence>
<dbReference type="OrthoDB" id="514689at2759"/>
<dbReference type="InParanoid" id="A0A2V0NKD4"/>
<dbReference type="STRING" id="307507.A0A2V0NKD4"/>
<name>A0A2V0NKD4_9CHLO</name>
<protein>
    <submittedName>
        <fullName evidence="2">Uncharacterized protein</fullName>
    </submittedName>
</protein>
<accession>A0A2V0NKD4</accession>
<comment type="caution">
    <text evidence="2">The sequence shown here is derived from an EMBL/GenBank/DDBJ whole genome shotgun (WGS) entry which is preliminary data.</text>
</comment>
<evidence type="ECO:0000256" key="1">
    <source>
        <dbReference type="SAM" id="MobiDB-lite"/>
    </source>
</evidence>
<dbReference type="AlphaFoldDB" id="A0A2V0NKD4"/>
<dbReference type="PANTHER" id="PTHR36021">
    <property type="entry name" value="COREPRESSOR"/>
    <property type="match status" value="1"/>
</dbReference>
<dbReference type="Proteomes" id="UP000247498">
    <property type="component" value="Unassembled WGS sequence"/>
</dbReference>
<dbReference type="EMBL" id="BDRX01000002">
    <property type="protein sequence ID" value="GBF87774.1"/>
    <property type="molecule type" value="Genomic_DNA"/>
</dbReference>
<feature type="region of interest" description="Disordered" evidence="1">
    <location>
        <begin position="98"/>
        <end position="212"/>
    </location>
</feature>
<feature type="compositionally biased region" description="Basic residues" evidence="1">
    <location>
        <begin position="117"/>
        <end position="161"/>
    </location>
</feature>
<evidence type="ECO:0000313" key="3">
    <source>
        <dbReference type="Proteomes" id="UP000247498"/>
    </source>
</evidence>
<gene>
    <name evidence="2" type="ORF">Rsub_00485</name>
</gene>
<proteinExistence type="predicted"/>
<keyword evidence="3" id="KW-1185">Reference proteome</keyword>
<feature type="compositionally biased region" description="Low complexity" evidence="1">
    <location>
        <begin position="162"/>
        <end position="181"/>
    </location>
</feature>
<evidence type="ECO:0000313" key="2">
    <source>
        <dbReference type="EMBL" id="GBF87774.1"/>
    </source>
</evidence>
<dbReference type="PANTHER" id="PTHR36021:SF1">
    <property type="entry name" value="COREPRESSOR"/>
    <property type="match status" value="1"/>
</dbReference>
<feature type="compositionally biased region" description="Low complexity" evidence="1">
    <location>
        <begin position="16"/>
        <end position="27"/>
    </location>
</feature>
<reference evidence="2 3" key="1">
    <citation type="journal article" date="2018" name="Sci. Rep.">
        <title>Raphidocelis subcapitata (=Pseudokirchneriella subcapitata) provides an insight into genome evolution and environmental adaptations in the Sphaeropleales.</title>
        <authorList>
            <person name="Suzuki S."/>
            <person name="Yamaguchi H."/>
            <person name="Nakajima N."/>
            <person name="Kawachi M."/>
        </authorList>
    </citation>
    <scope>NUCLEOTIDE SEQUENCE [LARGE SCALE GENOMIC DNA]</scope>
    <source>
        <strain evidence="2 3">NIES-35</strain>
    </source>
</reference>
<feature type="region of interest" description="Disordered" evidence="1">
    <location>
        <begin position="1"/>
        <end position="41"/>
    </location>
</feature>
<organism evidence="2 3">
    <name type="scientific">Raphidocelis subcapitata</name>
    <dbReference type="NCBI Taxonomy" id="307507"/>
    <lineage>
        <taxon>Eukaryota</taxon>
        <taxon>Viridiplantae</taxon>
        <taxon>Chlorophyta</taxon>
        <taxon>core chlorophytes</taxon>
        <taxon>Chlorophyceae</taxon>
        <taxon>CS clade</taxon>
        <taxon>Sphaeropleales</taxon>
        <taxon>Selenastraceae</taxon>
        <taxon>Raphidocelis</taxon>
    </lineage>
</organism>